<name>A0A2W1BTE5_HELAM</name>
<dbReference type="EMBL" id="KZ149956">
    <property type="protein sequence ID" value="PZC76477.1"/>
    <property type="molecule type" value="Genomic_DNA"/>
</dbReference>
<feature type="transmembrane region" description="Helical" evidence="1">
    <location>
        <begin position="60"/>
        <end position="77"/>
    </location>
</feature>
<keyword evidence="1" id="KW-0812">Transmembrane</keyword>
<protein>
    <submittedName>
        <fullName evidence="2">Uncharacterized protein</fullName>
    </submittedName>
</protein>
<evidence type="ECO:0000313" key="2">
    <source>
        <dbReference type="EMBL" id="PZC76477.1"/>
    </source>
</evidence>
<sequence>MPTRSRRYIIRSHRLQPQTIDFYSYNMGGQQSKDEVIIAQSTNGNSNAQASQKPMNLSEILIILVVVLLLVSIAYYLHKKCRQQAVRVLRRELTRSHLANNNTSTFELPTVSA</sequence>
<gene>
    <name evidence="2" type="primary">HaOG204538</name>
    <name evidence="2" type="ORF">B5X24_HaOG204538</name>
</gene>
<evidence type="ECO:0000313" key="3">
    <source>
        <dbReference type="Proteomes" id="UP000249218"/>
    </source>
</evidence>
<dbReference type="Proteomes" id="UP000249218">
    <property type="component" value="Unassembled WGS sequence"/>
</dbReference>
<accession>A0A2W1BTE5</accession>
<reference evidence="2 3" key="1">
    <citation type="journal article" date="2017" name="BMC Biol.">
        <title>Genomic innovations, transcriptional plasticity and gene loss underlying the evolution and divergence of two highly polyphagous and invasive Helicoverpa pest species.</title>
        <authorList>
            <person name="Pearce S.L."/>
            <person name="Clarke D.F."/>
            <person name="East P.D."/>
            <person name="Elfekih S."/>
            <person name="Gordon K.H."/>
            <person name="Jermiin L.S."/>
            <person name="McGaughran A."/>
            <person name="Oakeshott J.G."/>
            <person name="Papanikolaou A."/>
            <person name="Perera O.P."/>
            <person name="Rane R.V."/>
            <person name="Richards S."/>
            <person name="Tay W.T."/>
            <person name="Walsh T.K."/>
            <person name="Anderson A."/>
            <person name="Anderson C.J."/>
            <person name="Asgari S."/>
            <person name="Board P.G."/>
            <person name="Bretschneider A."/>
            <person name="Campbell P.M."/>
            <person name="Chertemps T."/>
            <person name="Christeller J.T."/>
            <person name="Coppin C.W."/>
            <person name="Downes S.J."/>
            <person name="Duan G."/>
            <person name="Farnsworth C.A."/>
            <person name="Good R.T."/>
            <person name="Han L.B."/>
            <person name="Han Y.C."/>
            <person name="Hatje K."/>
            <person name="Horne I."/>
            <person name="Huang Y.P."/>
            <person name="Hughes D.S."/>
            <person name="Jacquin-Joly E."/>
            <person name="James W."/>
            <person name="Jhangiani S."/>
            <person name="Kollmar M."/>
            <person name="Kuwar S.S."/>
            <person name="Li S."/>
            <person name="Liu N.Y."/>
            <person name="Maibeche M.T."/>
            <person name="Miller J.R."/>
            <person name="Montagne N."/>
            <person name="Perry T."/>
            <person name="Qu J."/>
            <person name="Song S.V."/>
            <person name="Sutton G.G."/>
            <person name="Vogel H."/>
            <person name="Walenz B.P."/>
            <person name="Xu W."/>
            <person name="Zhang H.J."/>
            <person name="Zou Z."/>
            <person name="Batterham P."/>
            <person name="Edwards O.R."/>
            <person name="Feyereisen R."/>
            <person name="Gibbs R.A."/>
            <person name="Heckel D.G."/>
            <person name="McGrath A."/>
            <person name="Robin C."/>
            <person name="Scherer S.E."/>
            <person name="Worley K.C."/>
            <person name="Wu Y.D."/>
        </authorList>
    </citation>
    <scope>NUCLEOTIDE SEQUENCE [LARGE SCALE GENOMIC DNA]</scope>
    <source>
        <strain evidence="2">Harm_GR_Male_#8</strain>
        <tissue evidence="2">Whole organism</tissue>
    </source>
</reference>
<keyword evidence="3" id="KW-1185">Reference proteome</keyword>
<proteinExistence type="predicted"/>
<evidence type="ECO:0000256" key="1">
    <source>
        <dbReference type="SAM" id="Phobius"/>
    </source>
</evidence>
<organism evidence="2 3">
    <name type="scientific">Helicoverpa armigera</name>
    <name type="common">Cotton bollworm</name>
    <name type="synonym">Heliothis armigera</name>
    <dbReference type="NCBI Taxonomy" id="29058"/>
    <lineage>
        <taxon>Eukaryota</taxon>
        <taxon>Metazoa</taxon>
        <taxon>Ecdysozoa</taxon>
        <taxon>Arthropoda</taxon>
        <taxon>Hexapoda</taxon>
        <taxon>Insecta</taxon>
        <taxon>Pterygota</taxon>
        <taxon>Neoptera</taxon>
        <taxon>Endopterygota</taxon>
        <taxon>Lepidoptera</taxon>
        <taxon>Glossata</taxon>
        <taxon>Ditrysia</taxon>
        <taxon>Noctuoidea</taxon>
        <taxon>Noctuidae</taxon>
        <taxon>Heliothinae</taxon>
        <taxon>Helicoverpa</taxon>
    </lineage>
</organism>
<keyword evidence="1" id="KW-0472">Membrane</keyword>
<dbReference type="AlphaFoldDB" id="A0A2W1BTE5"/>
<keyword evidence="1" id="KW-1133">Transmembrane helix</keyword>